<dbReference type="Proteomes" id="UP000037904">
    <property type="component" value="Unassembled WGS sequence"/>
</dbReference>
<reference evidence="1 2" key="1">
    <citation type="submission" date="2015-04" db="EMBL/GenBank/DDBJ databases">
        <title>The draft genome sequence of Fusarium langsethiae, a T-2/HT-2 mycotoxin producer.</title>
        <authorList>
            <person name="Lysoe E."/>
            <person name="Divon H.H."/>
            <person name="Terzi V."/>
            <person name="Orru L."/>
            <person name="Lamontanara A."/>
            <person name="Kolseth A.-K."/>
            <person name="Frandsen R.J."/>
            <person name="Nielsen K."/>
            <person name="Thrane U."/>
        </authorList>
    </citation>
    <scope>NUCLEOTIDE SEQUENCE [LARGE SCALE GENOMIC DNA]</scope>
    <source>
        <strain evidence="1 2">Fl201059</strain>
    </source>
</reference>
<name>A0A0M9ESI8_FUSLA</name>
<proteinExistence type="predicted"/>
<dbReference type="GO" id="GO:0016787">
    <property type="term" value="F:hydrolase activity"/>
    <property type="evidence" value="ECO:0007669"/>
    <property type="project" value="UniProtKB-KW"/>
</dbReference>
<dbReference type="Gene3D" id="2.60.40.1760">
    <property type="entry name" value="glycosyl hydrolase (family 31)"/>
    <property type="match status" value="1"/>
</dbReference>
<gene>
    <name evidence="1" type="ORF">FLAG1_08562</name>
</gene>
<evidence type="ECO:0000313" key="2">
    <source>
        <dbReference type="Proteomes" id="UP000037904"/>
    </source>
</evidence>
<dbReference type="EMBL" id="JXCE01000262">
    <property type="protein sequence ID" value="KPA38606.1"/>
    <property type="molecule type" value="Genomic_DNA"/>
</dbReference>
<keyword evidence="1" id="KW-0378">Hydrolase</keyword>
<accession>A0A0M9ESI8</accession>
<protein>
    <submittedName>
        <fullName evidence="1">Glycoside hydrolase family 31 protein</fullName>
    </submittedName>
</protein>
<keyword evidence="2" id="KW-1185">Reference proteome</keyword>
<dbReference type="OrthoDB" id="10070917at2759"/>
<sequence length="249" mass="28441">MGWAEDTKLRDPYIFVKSDDFFQDIDSSTSNVKRPRTITFDQADQLLSDGSQNPACTHGRVFRFDDGSLLLVQFMRPKVWQIRFDPNNRNGEDFTDFNTRTIIRDTLSGPGGLIQTLDGLENIEWDVEIVQDPQYIVFQSVLNPKTSNRQVQLQIWIQRDPFQITVVRVLESNPPAEKLPVLQSVNSTNSKQLELPEQKGARAAIIWKTRPKGLQYTERATILSIEKSVTADFMGFGEQGGKDLFKKKT</sequence>
<evidence type="ECO:0000313" key="1">
    <source>
        <dbReference type="EMBL" id="KPA38606.1"/>
    </source>
</evidence>
<organism evidence="1 2">
    <name type="scientific">Fusarium langsethiae</name>
    <dbReference type="NCBI Taxonomy" id="179993"/>
    <lineage>
        <taxon>Eukaryota</taxon>
        <taxon>Fungi</taxon>
        <taxon>Dikarya</taxon>
        <taxon>Ascomycota</taxon>
        <taxon>Pezizomycotina</taxon>
        <taxon>Sordariomycetes</taxon>
        <taxon>Hypocreomycetidae</taxon>
        <taxon>Hypocreales</taxon>
        <taxon>Nectriaceae</taxon>
        <taxon>Fusarium</taxon>
    </lineage>
</organism>
<comment type="caution">
    <text evidence="1">The sequence shown here is derived from an EMBL/GenBank/DDBJ whole genome shotgun (WGS) entry which is preliminary data.</text>
</comment>
<dbReference type="AlphaFoldDB" id="A0A0M9ESI8"/>